<gene>
    <name evidence="1" type="ORF">EY643_11675</name>
</gene>
<reference evidence="1 2" key="1">
    <citation type="submission" date="2019-02" db="EMBL/GenBank/DDBJ databases">
        <authorList>
            <person name="Li S.-H."/>
        </authorList>
    </citation>
    <scope>NUCLEOTIDE SEQUENCE [LARGE SCALE GENOMIC DNA]</scope>
    <source>
        <strain evidence="1 2">IMCC14385</strain>
    </source>
</reference>
<evidence type="ECO:0000313" key="1">
    <source>
        <dbReference type="EMBL" id="QFU76267.1"/>
    </source>
</evidence>
<name>A0A5P9NKG6_9GAMM</name>
<keyword evidence="2" id="KW-1185">Reference proteome</keyword>
<evidence type="ECO:0000313" key="2">
    <source>
        <dbReference type="Proteomes" id="UP000326287"/>
    </source>
</evidence>
<dbReference type="KEGG" id="halc:EY643_11675"/>
<dbReference type="EMBL" id="CP036422">
    <property type="protein sequence ID" value="QFU76267.1"/>
    <property type="molecule type" value="Genomic_DNA"/>
</dbReference>
<protein>
    <recommendedName>
        <fullName evidence="3">DUF481 domain-containing protein</fullName>
    </recommendedName>
</protein>
<dbReference type="Proteomes" id="UP000326287">
    <property type="component" value="Chromosome"/>
</dbReference>
<organism evidence="1 2">
    <name type="scientific">Halioglobus maricola</name>
    <dbReference type="NCBI Taxonomy" id="2601894"/>
    <lineage>
        <taxon>Bacteria</taxon>
        <taxon>Pseudomonadati</taxon>
        <taxon>Pseudomonadota</taxon>
        <taxon>Gammaproteobacteria</taxon>
        <taxon>Cellvibrionales</taxon>
        <taxon>Halieaceae</taxon>
        <taxon>Halioglobus</taxon>
    </lineage>
</organism>
<accession>A0A5P9NKG6</accession>
<proteinExistence type="predicted"/>
<dbReference type="AlphaFoldDB" id="A0A5P9NKG6"/>
<evidence type="ECO:0008006" key="3">
    <source>
        <dbReference type="Google" id="ProtNLM"/>
    </source>
</evidence>
<dbReference type="RefSeq" id="WP_152662373.1">
    <property type="nucleotide sequence ID" value="NZ_CP036422.1"/>
</dbReference>
<sequence length="65" mass="7791">MRITINWRWKTGTERVRSNTNIRLRWELIEDLYWHITAWAATDNAAENSEASRDYSLTTGIGWEY</sequence>